<feature type="chain" id="PRO_5043595855" description="Secreted protein" evidence="1">
    <location>
        <begin position="24"/>
        <end position="109"/>
    </location>
</feature>
<proteinExistence type="predicted"/>
<gene>
    <name evidence="2" type="ORF">PoB_001232700</name>
</gene>
<name>A0AAV3YUJ1_9GAST</name>
<protein>
    <recommendedName>
        <fullName evidence="4">Secreted protein</fullName>
    </recommendedName>
</protein>
<comment type="caution">
    <text evidence="2">The sequence shown here is derived from an EMBL/GenBank/DDBJ whole genome shotgun (WGS) entry which is preliminary data.</text>
</comment>
<feature type="signal peptide" evidence="1">
    <location>
        <begin position="1"/>
        <end position="23"/>
    </location>
</feature>
<dbReference type="Proteomes" id="UP000735302">
    <property type="component" value="Unassembled WGS sequence"/>
</dbReference>
<evidence type="ECO:0000313" key="2">
    <source>
        <dbReference type="EMBL" id="GFN85821.1"/>
    </source>
</evidence>
<accession>A0AAV3YUJ1</accession>
<dbReference type="AlphaFoldDB" id="A0AAV3YUJ1"/>
<dbReference type="EMBL" id="BLXT01001472">
    <property type="protein sequence ID" value="GFN85821.1"/>
    <property type="molecule type" value="Genomic_DNA"/>
</dbReference>
<evidence type="ECO:0008006" key="4">
    <source>
        <dbReference type="Google" id="ProtNLM"/>
    </source>
</evidence>
<keyword evidence="1" id="KW-0732">Signal</keyword>
<organism evidence="2 3">
    <name type="scientific">Plakobranchus ocellatus</name>
    <dbReference type="NCBI Taxonomy" id="259542"/>
    <lineage>
        <taxon>Eukaryota</taxon>
        <taxon>Metazoa</taxon>
        <taxon>Spiralia</taxon>
        <taxon>Lophotrochozoa</taxon>
        <taxon>Mollusca</taxon>
        <taxon>Gastropoda</taxon>
        <taxon>Heterobranchia</taxon>
        <taxon>Euthyneura</taxon>
        <taxon>Panpulmonata</taxon>
        <taxon>Sacoglossa</taxon>
        <taxon>Placobranchoidea</taxon>
        <taxon>Plakobranchidae</taxon>
        <taxon>Plakobranchus</taxon>
    </lineage>
</organism>
<evidence type="ECO:0000256" key="1">
    <source>
        <dbReference type="SAM" id="SignalP"/>
    </source>
</evidence>
<evidence type="ECO:0000313" key="3">
    <source>
        <dbReference type="Proteomes" id="UP000735302"/>
    </source>
</evidence>
<keyword evidence="3" id="KW-1185">Reference proteome</keyword>
<sequence>MDRNKLRWLSLRALVIACPTTGGHNSGIAADKQQLGTSRCTVTVYCIVYSPSDWRFHKLRAVHITTDHSPIVITLHHRFSGPATGGRRLDRLFLFARGWASGFFQRFGN</sequence>
<reference evidence="2 3" key="1">
    <citation type="journal article" date="2021" name="Elife">
        <title>Chloroplast acquisition without the gene transfer in kleptoplastic sea slugs, Plakobranchus ocellatus.</title>
        <authorList>
            <person name="Maeda T."/>
            <person name="Takahashi S."/>
            <person name="Yoshida T."/>
            <person name="Shimamura S."/>
            <person name="Takaki Y."/>
            <person name="Nagai Y."/>
            <person name="Toyoda A."/>
            <person name="Suzuki Y."/>
            <person name="Arimoto A."/>
            <person name="Ishii H."/>
            <person name="Satoh N."/>
            <person name="Nishiyama T."/>
            <person name="Hasebe M."/>
            <person name="Maruyama T."/>
            <person name="Minagawa J."/>
            <person name="Obokata J."/>
            <person name="Shigenobu S."/>
        </authorList>
    </citation>
    <scope>NUCLEOTIDE SEQUENCE [LARGE SCALE GENOMIC DNA]</scope>
</reference>